<evidence type="ECO:0000313" key="2">
    <source>
        <dbReference type="Proteomes" id="UP001196413"/>
    </source>
</evidence>
<dbReference type="AlphaFoldDB" id="A0AAD5M0R6"/>
<evidence type="ECO:0000313" key="1">
    <source>
        <dbReference type="EMBL" id="KAJ1349055.1"/>
    </source>
</evidence>
<reference evidence="1" key="1">
    <citation type="submission" date="2021-06" db="EMBL/GenBank/DDBJ databases">
        <title>Parelaphostrongylus tenuis whole genome reference sequence.</title>
        <authorList>
            <person name="Garwood T.J."/>
            <person name="Larsen P.A."/>
            <person name="Fountain-Jones N.M."/>
            <person name="Garbe J.R."/>
            <person name="Macchietto M.G."/>
            <person name="Kania S.A."/>
            <person name="Gerhold R.W."/>
            <person name="Richards J.E."/>
            <person name="Wolf T.M."/>
        </authorList>
    </citation>
    <scope>NUCLEOTIDE SEQUENCE</scope>
    <source>
        <strain evidence="1">MNPRO001-30</strain>
        <tissue evidence="1">Meninges</tissue>
    </source>
</reference>
<keyword evidence="2" id="KW-1185">Reference proteome</keyword>
<organism evidence="1 2">
    <name type="scientific">Parelaphostrongylus tenuis</name>
    <name type="common">Meningeal worm</name>
    <dbReference type="NCBI Taxonomy" id="148309"/>
    <lineage>
        <taxon>Eukaryota</taxon>
        <taxon>Metazoa</taxon>
        <taxon>Ecdysozoa</taxon>
        <taxon>Nematoda</taxon>
        <taxon>Chromadorea</taxon>
        <taxon>Rhabditida</taxon>
        <taxon>Rhabditina</taxon>
        <taxon>Rhabditomorpha</taxon>
        <taxon>Strongyloidea</taxon>
        <taxon>Metastrongylidae</taxon>
        <taxon>Parelaphostrongylus</taxon>
    </lineage>
</organism>
<gene>
    <name evidence="1" type="ORF">KIN20_004496</name>
</gene>
<proteinExistence type="predicted"/>
<sequence length="68" mass="8169">MSIKKVVVLLFTRTCTKREELKREKEGKGEEEDKRKRDALRFHAFSTRWSPVELFCGRLIKSYEYVES</sequence>
<protein>
    <submittedName>
        <fullName evidence="1">Uncharacterized protein</fullName>
    </submittedName>
</protein>
<dbReference type="Proteomes" id="UP001196413">
    <property type="component" value="Unassembled WGS sequence"/>
</dbReference>
<accession>A0AAD5M0R6</accession>
<name>A0AAD5M0R6_PARTN</name>
<comment type="caution">
    <text evidence="1">The sequence shown here is derived from an EMBL/GenBank/DDBJ whole genome shotgun (WGS) entry which is preliminary data.</text>
</comment>
<dbReference type="EMBL" id="JAHQIW010000605">
    <property type="protein sequence ID" value="KAJ1349055.1"/>
    <property type="molecule type" value="Genomic_DNA"/>
</dbReference>